<evidence type="ECO:0000313" key="2">
    <source>
        <dbReference type="Proteomes" id="UP001153954"/>
    </source>
</evidence>
<organism evidence="1 2">
    <name type="scientific">Euphydryas editha</name>
    <name type="common">Edith's checkerspot</name>
    <dbReference type="NCBI Taxonomy" id="104508"/>
    <lineage>
        <taxon>Eukaryota</taxon>
        <taxon>Metazoa</taxon>
        <taxon>Ecdysozoa</taxon>
        <taxon>Arthropoda</taxon>
        <taxon>Hexapoda</taxon>
        <taxon>Insecta</taxon>
        <taxon>Pterygota</taxon>
        <taxon>Neoptera</taxon>
        <taxon>Endopterygota</taxon>
        <taxon>Lepidoptera</taxon>
        <taxon>Glossata</taxon>
        <taxon>Ditrysia</taxon>
        <taxon>Papilionoidea</taxon>
        <taxon>Nymphalidae</taxon>
        <taxon>Nymphalinae</taxon>
        <taxon>Euphydryas</taxon>
    </lineage>
</organism>
<dbReference type="AlphaFoldDB" id="A0AAU9TU82"/>
<proteinExistence type="predicted"/>
<dbReference type="EMBL" id="CAKOGL010000009">
    <property type="protein sequence ID" value="CAH2090323.1"/>
    <property type="molecule type" value="Genomic_DNA"/>
</dbReference>
<dbReference type="Proteomes" id="UP001153954">
    <property type="component" value="Unassembled WGS sequence"/>
</dbReference>
<comment type="caution">
    <text evidence="1">The sequence shown here is derived from an EMBL/GenBank/DDBJ whole genome shotgun (WGS) entry which is preliminary data.</text>
</comment>
<evidence type="ECO:0000313" key="1">
    <source>
        <dbReference type="EMBL" id="CAH2090323.1"/>
    </source>
</evidence>
<name>A0AAU9TU82_EUPED</name>
<accession>A0AAU9TU82</accession>
<sequence length="116" mass="13176">MYSGGGVVVQWYQQIAESLKSQSPVLTGHSGFSEYLHRFKCKKSPSCICDPGCSEFVLHVLLDYPAHDYKRQKLECQLDVILELDSLSELVYGNNKDLFLQFCIKVCKIVNNRNGI</sequence>
<reference evidence="1" key="1">
    <citation type="submission" date="2022-03" db="EMBL/GenBank/DDBJ databases">
        <authorList>
            <person name="Tunstrom K."/>
        </authorList>
    </citation>
    <scope>NUCLEOTIDE SEQUENCE</scope>
</reference>
<gene>
    <name evidence="1" type="ORF">EEDITHA_LOCUS6292</name>
</gene>
<keyword evidence="2" id="KW-1185">Reference proteome</keyword>
<protein>
    <submittedName>
        <fullName evidence="1">Uncharacterized protein</fullName>
    </submittedName>
</protein>